<dbReference type="InterPro" id="IPR027417">
    <property type="entry name" value="P-loop_NTPase"/>
</dbReference>
<dbReference type="Gene3D" id="1.25.40.10">
    <property type="entry name" value="Tetratricopeptide repeat domain"/>
    <property type="match status" value="4"/>
</dbReference>
<dbReference type="Pfam" id="PF13424">
    <property type="entry name" value="TPR_12"/>
    <property type="match status" value="3"/>
</dbReference>
<keyword evidence="2" id="KW-1185">Reference proteome</keyword>
<dbReference type="InterPro" id="IPR011990">
    <property type="entry name" value="TPR-like_helical_dom_sf"/>
</dbReference>
<organism evidence="1 2">
    <name type="scientific">Nocardia vinacea</name>
    <dbReference type="NCBI Taxonomy" id="96468"/>
    <lineage>
        <taxon>Bacteria</taxon>
        <taxon>Bacillati</taxon>
        <taxon>Actinomycetota</taxon>
        <taxon>Actinomycetes</taxon>
        <taxon>Mycobacteriales</taxon>
        <taxon>Nocardiaceae</taxon>
        <taxon>Nocardia</taxon>
    </lineage>
</organism>
<dbReference type="Pfam" id="PF13374">
    <property type="entry name" value="TPR_10"/>
    <property type="match status" value="2"/>
</dbReference>
<dbReference type="Gene3D" id="3.40.50.300">
    <property type="entry name" value="P-loop containing nucleotide triphosphate hydrolases"/>
    <property type="match status" value="1"/>
</dbReference>
<gene>
    <name evidence="1" type="ORF">OG563_38445</name>
</gene>
<protein>
    <submittedName>
        <fullName evidence="1">Tetratricopeptide repeat protein</fullName>
    </submittedName>
</protein>
<dbReference type="RefSeq" id="WP_329408211.1">
    <property type="nucleotide sequence ID" value="NZ_CP109441.1"/>
</dbReference>
<sequence>MRLGWRRRRGAGQEVRGSAVGGSVISIREVAGDVTITETTTAAAGYRYWCEPWPRQVGLTVERARAQPSLLLRPDAGVVRFLGREDELTALDRWLATDDPIAVRLIHAAGGEGKSRLAREFCENATAAGWVAWRVVHTQGQVDDSGVIGLRERNAIVLVVDDAHRWPVGDLDTLITNLRGISTRDSVRVRVLLLARSSGGWWSTLSTHLSENRVPASVAGLAPLGQRFDRDQVFDTAVTGFSRALDIRDRAPNQYRVGVNLHQLGLDSVLSIHMAALAAIHSRIRNIAPDHAPAAVAAYLLDREYTDWSDRLDARTITTGPETMRRVVLLASLTGGMPYADARSLLISVGLAGDDTAATQVIDDHSRCYPAPPGAMSTVLHPLQPDRLAEDFLALTTPGNPANPGPLPPDPWTLEATSRLLRRTGNDAVPGWVSVAIVRVVEAAMRWPHLAAALLYPSLHADPTLVIDAGGPTLVRLADLPEVPAPILTEIHQHLTERPGLDTTAAATAIDTALIPRRIAATTDPAELAKLHLRHARRLADSHRYIHAVTAAEHATGLYRALADTDPGQYLHFYAAASHQLGLLSARLGRHHHALTHTQTATTIRRRLAETAPDTHLPELAGSLSNLGSRLGELGRHHEALDSVQESVAIWRRLADANPDTHLPDLARSLSNLAISLGELGRHHEALEHVQESVAIRRGLADTNPDIHLPDLASSLNTLAISLGELGRHHEALEHVQESVAIWRRLADTNPDTHLPALASSLDNLGNRLGGLGRHHEALEHVQESVAIWRRLADTNPDTHQPELVSSLSNLGILLGELGRHHEALDSVQESVAIRRRLADTNPDTHLPDLARSLNNLAISLGELGRHHEALDSVQESVAIRRRLADTNPDTHLPDLASSLNTLGVRLAALGHHIDALATIQESVAIRRGLADANPDTHLPDLARSLQNLGIRLSVLGHHHEALEPAQESVAIWRQLADTNPDSHLPSLAYSLVSFARVSAGTAAGILPGFNAIQEAINTLENLTQQLPEPHEAWLREARRINADILQRLANSQ</sequence>
<dbReference type="EMBL" id="CP109441">
    <property type="protein sequence ID" value="WUV44955.1"/>
    <property type="molecule type" value="Genomic_DNA"/>
</dbReference>
<evidence type="ECO:0000313" key="2">
    <source>
        <dbReference type="Proteomes" id="UP001432062"/>
    </source>
</evidence>
<dbReference type="Proteomes" id="UP001432062">
    <property type="component" value="Chromosome"/>
</dbReference>
<dbReference type="SUPFAM" id="SSF48452">
    <property type="entry name" value="TPR-like"/>
    <property type="match status" value="4"/>
</dbReference>
<dbReference type="SMART" id="SM00028">
    <property type="entry name" value="TPR"/>
    <property type="match status" value="9"/>
</dbReference>
<accession>A0ABZ1YNX5</accession>
<dbReference type="PANTHER" id="PTHR19959:SF119">
    <property type="entry name" value="FUNGAL LIPASE-LIKE DOMAIN-CONTAINING PROTEIN"/>
    <property type="match status" value="1"/>
</dbReference>
<dbReference type="PANTHER" id="PTHR19959">
    <property type="entry name" value="KINESIN LIGHT CHAIN"/>
    <property type="match status" value="1"/>
</dbReference>
<name>A0ABZ1YNX5_9NOCA</name>
<dbReference type="InterPro" id="IPR019734">
    <property type="entry name" value="TPR_rpt"/>
</dbReference>
<proteinExistence type="predicted"/>
<reference evidence="1" key="1">
    <citation type="submission" date="2022-10" db="EMBL/GenBank/DDBJ databases">
        <title>The complete genomes of actinobacterial strains from the NBC collection.</title>
        <authorList>
            <person name="Joergensen T.S."/>
            <person name="Alvarez Arevalo M."/>
            <person name="Sterndorff E.B."/>
            <person name="Faurdal D."/>
            <person name="Vuksanovic O."/>
            <person name="Mourched A.-S."/>
            <person name="Charusanti P."/>
            <person name="Shaw S."/>
            <person name="Blin K."/>
            <person name="Weber T."/>
        </authorList>
    </citation>
    <scope>NUCLEOTIDE SEQUENCE</scope>
    <source>
        <strain evidence="1">NBC_01482</strain>
    </source>
</reference>
<evidence type="ECO:0000313" key="1">
    <source>
        <dbReference type="EMBL" id="WUV44955.1"/>
    </source>
</evidence>
<dbReference type="SUPFAM" id="SSF52540">
    <property type="entry name" value="P-loop containing nucleoside triphosphate hydrolases"/>
    <property type="match status" value="1"/>
</dbReference>